<accession>A0A699U8X6</accession>
<comment type="caution">
    <text evidence="1">The sequence shown here is derived from an EMBL/GenBank/DDBJ whole genome shotgun (WGS) entry which is preliminary data.</text>
</comment>
<name>A0A699U8X6_TANCI</name>
<reference evidence="1" key="1">
    <citation type="journal article" date="2019" name="Sci. Rep.">
        <title>Draft genome of Tanacetum cinerariifolium, the natural source of mosquito coil.</title>
        <authorList>
            <person name="Yamashiro T."/>
            <person name="Shiraishi A."/>
            <person name="Satake H."/>
            <person name="Nakayama K."/>
        </authorList>
    </citation>
    <scope>NUCLEOTIDE SEQUENCE</scope>
</reference>
<evidence type="ECO:0000313" key="1">
    <source>
        <dbReference type="EMBL" id="GFD18431.1"/>
    </source>
</evidence>
<protein>
    <submittedName>
        <fullName evidence="1">Uncharacterized protein</fullName>
    </submittedName>
</protein>
<gene>
    <name evidence="1" type="ORF">Tci_890400</name>
</gene>
<sequence>IVSVEEENVVYHEEEEFDLEEIQDVVLRENY</sequence>
<feature type="non-terminal residue" evidence="1">
    <location>
        <position position="1"/>
    </location>
</feature>
<dbReference type="EMBL" id="BKCJ011307425">
    <property type="protein sequence ID" value="GFD18431.1"/>
    <property type="molecule type" value="Genomic_DNA"/>
</dbReference>
<proteinExistence type="predicted"/>
<organism evidence="1">
    <name type="scientific">Tanacetum cinerariifolium</name>
    <name type="common">Dalmatian daisy</name>
    <name type="synonym">Chrysanthemum cinerariifolium</name>
    <dbReference type="NCBI Taxonomy" id="118510"/>
    <lineage>
        <taxon>Eukaryota</taxon>
        <taxon>Viridiplantae</taxon>
        <taxon>Streptophyta</taxon>
        <taxon>Embryophyta</taxon>
        <taxon>Tracheophyta</taxon>
        <taxon>Spermatophyta</taxon>
        <taxon>Magnoliopsida</taxon>
        <taxon>eudicotyledons</taxon>
        <taxon>Gunneridae</taxon>
        <taxon>Pentapetalae</taxon>
        <taxon>asterids</taxon>
        <taxon>campanulids</taxon>
        <taxon>Asterales</taxon>
        <taxon>Asteraceae</taxon>
        <taxon>Asteroideae</taxon>
        <taxon>Anthemideae</taxon>
        <taxon>Anthemidinae</taxon>
        <taxon>Tanacetum</taxon>
    </lineage>
</organism>
<dbReference type="AlphaFoldDB" id="A0A699U8X6"/>